<dbReference type="PANTHER" id="PTHR20858">
    <property type="entry name" value="PHOSPHOMETHYLPYRIMIDINE KINASE"/>
    <property type="match status" value="1"/>
</dbReference>
<dbReference type="PATRIC" id="fig|1561003.3.peg.922"/>
<evidence type="ECO:0000313" key="8">
    <source>
        <dbReference type="EMBL" id="CUT17725.1"/>
    </source>
</evidence>
<keyword evidence="3" id="KW-0808">Transferase</keyword>
<dbReference type="GO" id="GO:0009228">
    <property type="term" value="P:thiamine biosynthetic process"/>
    <property type="evidence" value="ECO:0007669"/>
    <property type="project" value="InterPro"/>
</dbReference>
<dbReference type="CDD" id="cd01169">
    <property type="entry name" value="HMPP_kinase"/>
    <property type="match status" value="1"/>
</dbReference>
<keyword evidence="4" id="KW-0547">Nucleotide-binding</keyword>
<feature type="domain" description="Pyridoxamine kinase/Phosphomethylpyrimidine kinase" evidence="7">
    <location>
        <begin position="16"/>
        <end position="263"/>
    </location>
</feature>
<protein>
    <recommendedName>
        <fullName evidence="2">hydroxymethylpyrimidine kinase</fullName>
        <ecNumber evidence="2">2.7.1.49</ecNumber>
    </recommendedName>
</protein>
<evidence type="ECO:0000256" key="6">
    <source>
        <dbReference type="ARBA" id="ARBA00022840"/>
    </source>
</evidence>
<dbReference type="Proteomes" id="UP000198651">
    <property type="component" value="Chromosome I"/>
</dbReference>
<evidence type="ECO:0000256" key="1">
    <source>
        <dbReference type="ARBA" id="ARBA00004948"/>
    </source>
</evidence>
<dbReference type="RefSeq" id="WP_092343387.1">
    <property type="nucleotide sequence ID" value="NZ_LN906597.1"/>
</dbReference>
<dbReference type="GO" id="GO:0008902">
    <property type="term" value="F:hydroxymethylpyrimidine kinase activity"/>
    <property type="evidence" value="ECO:0007669"/>
    <property type="project" value="UniProtKB-EC"/>
</dbReference>
<dbReference type="GO" id="GO:0005524">
    <property type="term" value="F:ATP binding"/>
    <property type="evidence" value="ECO:0007669"/>
    <property type="project" value="UniProtKB-KW"/>
</dbReference>
<dbReference type="GO" id="GO:0009229">
    <property type="term" value="P:thiamine diphosphate biosynthetic process"/>
    <property type="evidence" value="ECO:0007669"/>
    <property type="project" value="UniProtKB-UniPathway"/>
</dbReference>
<dbReference type="InterPro" id="IPR029056">
    <property type="entry name" value="Ribokinase-like"/>
</dbReference>
<dbReference type="AlphaFoldDB" id="A0A0S4M645"/>
<comment type="pathway">
    <text evidence="1">Cofactor biosynthesis; thiamine diphosphate biosynthesis.</text>
</comment>
<dbReference type="FunFam" id="3.40.1190.20:FF:000003">
    <property type="entry name" value="Phosphomethylpyrimidine kinase ThiD"/>
    <property type="match status" value="1"/>
</dbReference>
<dbReference type="Pfam" id="PF08543">
    <property type="entry name" value="Phos_pyr_kin"/>
    <property type="match status" value="1"/>
</dbReference>
<name>A0A0S4M645_9BURK</name>
<reference evidence="9" key="1">
    <citation type="submission" date="2015-11" db="EMBL/GenBank/DDBJ databases">
        <authorList>
            <person name="Seth-Smith H.M.B."/>
        </authorList>
    </citation>
    <scope>NUCLEOTIDE SEQUENCE [LARGE SCALE GENOMIC DNA]</scope>
    <source>
        <strain evidence="9">2013Ark11</strain>
    </source>
</reference>
<evidence type="ECO:0000256" key="4">
    <source>
        <dbReference type="ARBA" id="ARBA00022741"/>
    </source>
</evidence>
<evidence type="ECO:0000256" key="5">
    <source>
        <dbReference type="ARBA" id="ARBA00022777"/>
    </source>
</evidence>
<dbReference type="InterPro" id="IPR004399">
    <property type="entry name" value="HMP/HMP-P_kinase_dom"/>
</dbReference>
<dbReference type="UniPathway" id="UPA00060">
    <property type="reaction ID" value="UER00138"/>
</dbReference>
<dbReference type="Gene3D" id="3.40.1190.20">
    <property type="match status" value="1"/>
</dbReference>
<evidence type="ECO:0000313" key="9">
    <source>
        <dbReference type="Proteomes" id="UP000198651"/>
    </source>
</evidence>
<dbReference type="PANTHER" id="PTHR20858:SF17">
    <property type="entry name" value="HYDROXYMETHYLPYRIMIDINE_PHOSPHOMETHYLPYRIMIDINE KINASE THI20-RELATED"/>
    <property type="match status" value="1"/>
</dbReference>
<keyword evidence="5 8" id="KW-0418">Kinase</keyword>
<dbReference type="OrthoDB" id="9810880at2"/>
<sequence>MSVTNYRKCLSIAGFDGSGGAGLQADLKTFSAWGCYGMTVITALPVQNTMGVRRCYELPLSSISDQLEAIFDDIQPDSIKIGMLFSGEIIELVSSFISHRAKNIPVVLDPVMYAKSGDILLKEDAIDALKYELIPLATIITPNRLEAARLVGKKEVTEKSEIMKSLVQYASGYILLKGGHDKNELCDDWLYCPVQKEVTVLHGERIPTKNTHGTGCTMSAAITSGLALGLDVEAACKKAKQYIHMAIKNGEKNSVGKGSGPVHHFYHLWPTINLITS</sequence>
<dbReference type="GO" id="GO:0005829">
    <property type="term" value="C:cytosol"/>
    <property type="evidence" value="ECO:0007669"/>
    <property type="project" value="TreeGrafter"/>
</dbReference>
<organism evidence="8 9">
    <name type="scientific">Candidatus Ichthyocystis hellenicum</name>
    <dbReference type="NCBI Taxonomy" id="1561003"/>
    <lineage>
        <taxon>Bacteria</taxon>
        <taxon>Pseudomonadati</taxon>
        <taxon>Pseudomonadota</taxon>
        <taxon>Betaproteobacteria</taxon>
        <taxon>Burkholderiales</taxon>
        <taxon>Candidatus Ichthyocystis</taxon>
    </lineage>
</organism>
<evidence type="ECO:0000259" key="7">
    <source>
        <dbReference type="Pfam" id="PF08543"/>
    </source>
</evidence>
<dbReference type="SUPFAM" id="SSF53613">
    <property type="entry name" value="Ribokinase-like"/>
    <property type="match status" value="1"/>
</dbReference>
<dbReference type="InterPro" id="IPR013749">
    <property type="entry name" value="PM/HMP-P_kinase-1"/>
</dbReference>
<keyword evidence="6" id="KW-0067">ATP-binding</keyword>
<accession>A0A0S4M645</accession>
<proteinExistence type="predicted"/>
<dbReference type="GO" id="GO:0008972">
    <property type="term" value="F:phosphomethylpyrimidine kinase activity"/>
    <property type="evidence" value="ECO:0007669"/>
    <property type="project" value="InterPro"/>
</dbReference>
<dbReference type="EC" id="2.7.1.49" evidence="2"/>
<gene>
    <name evidence="8" type="primary">thiD</name>
    <name evidence="8" type="ORF">Ark11_0903</name>
</gene>
<dbReference type="STRING" id="1561003.Ark11_0903"/>
<evidence type="ECO:0000256" key="2">
    <source>
        <dbReference type="ARBA" id="ARBA00012135"/>
    </source>
</evidence>
<evidence type="ECO:0000256" key="3">
    <source>
        <dbReference type="ARBA" id="ARBA00022679"/>
    </source>
</evidence>
<dbReference type="NCBIfam" id="TIGR00097">
    <property type="entry name" value="HMP-P_kinase"/>
    <property type="match status" value="1"/>
</dbReference>
<dbReference type="EMBL" id="LN906597">
    <property type="protein sequence ID" value="CUT17725.1"/>
    <property type="molecule type" value="Genomic_DNA"/>
</dbReference>
<keyword evidence="9" id="KW-1185">Reference proteome</keyword>